<accession>A0A080ZX66</accession>
<evidence type="ECO:0000256" key="1">
    <source>
        <dbReference type="SAM" id="MobiDB-lite"/>
    </source>
</evidence>
<evidence type="ECO:0000313" key="2">
    <source>
        <dbReference type="EMBL" id="ETO71227.1"/>
    </source>
</evidence>
<sequence>MACRMFAPCMQLESDMIVCMTRDSPRRIHALAHYKRVAFNTTHRKCCGTRQSREPIVQPADYQNRILCVVVITLNFRELSQLPESSAKHKNTRTSKPRSLASTNFHLHRSLASMAHSSTVP</sequence>
<dbReference type="AlphaFoldDB" id="A0A080ZX66"/>
<protein>
    <submittedName>
        <fullName evidence="2">Uncharacterized protein</fullName>
    </submittedName>
</protein>
<organism evidence="2 3">
    <name type="scientific">Phytophthora nicotianae P1976</name>
    <dbReference type="NCBI Taxonomy" id="1317066"/>
    <lineage>
        <taxon>Eukaryota</taxon>
        <taxon>Sar</taxon>
        <taxon>Stramenopiles</taxon>
        <taxon>Oomycota</taxon>
        <taxon>Peronosporomycetes</taxon>
        <taxon>Peronosporales</taxon>
        <taxon>Peronosporaceae</taxon>
        <taxon>Phytophthora</taxon>
    </lineage>
</organism>
<name>A0A080ZX66_PHYNI</name>
<reference evidence="2 3" key="1">
    <citation type="submission" date="2013-11" db="EMBL/GenBank/DDBJ databases">
        <title>The Genome Sequence of Phytophthora parasitica P1976.</title>
        <authorList>
            <consortium name="The Broad Institute Genomics Platform"/>
            <person name="Russ C."/>
            <person name="Tyler B."/>
            <person name="Panabieres F."/>
            <person name="Shan W."/>
            <person name="Tripathy S."/>
            <person name="Grunwald N."/>
            <person name="Machado M."/>
            <person name="Johnson C.S."/>
            <person name="Walker B."/>
            <person name="Young S."/>
            <person name="Zeng Q."/>
            <person name="Gargeya S."/>
            <person name="Fitzgerald M."/>
            <person name="Haas B."/>
            <person name="Abouelleil A."/>
            <person name="Allen A.W."/>
            <person name="Alvarado L."/>
            <person name="Arachchi H.M."/>
            <person name="Berlin A.M."/>
            <person name="Chapman S.B."/>
            <person name="Gainer-Dewar J."/>
            <person name="Goldberg J."/>
            <person name="Griggs A."/>
            <person name="Gujja S."/>
            <person name="Hansen M."/>
            <person name="Howarth C."/>
            <person name="Imamovic A."/>
            <person name="Ireland A."/>
            <person name="Larimer J."/>
            <person name="McCowan C."/>
            <person name="Murphy C."/>
            <person name="Pearson M."/>
            <person name="Poon T.W."/>
            <person name="Priest M."/>
            <person name="Roberts A."/>
            <person name="Saif S."/>
            <person name="Shea T."/>
            <person name="Sisk P."/>
            <person name="Sykes S."/>
            <person name="Wortman J."/>
            <person name="Nusbaum C."/>
            <person name="Birren B."/>
        </authorList>
    </citation>
    <scope>NUCLEOTIDE SEQUENCE [LARGE SCALE GENOMIC DNA]</scope>
    <source>
        <strain evidence="2 3">P1976</strain>
    </source>
</reference>
<dbReference type="EMBL" id="ANJA01002218">
    <property type="protein sequence ID" value="ETO71227.1"/>
    <property type="molecule type" value="Genomic_DNA"/>
</dbReference>
<dbReference type="Proteomes" id="UP000028582">
    <property type="component" value="Unassembled WGS sequence"/>
</dbReference>
<feature type="region of interest" description="Disordered" evidence="1">
    <location>
        <begin position="83"/>
        <end position="103"/>
    </location>
</feature>
<gene>
    <name evidence="2" type="ORF">F444_12397</name>
</gene>
<comment type="caution">
    <text evidence="2">The sequence shown here is derived from an EMBL/GenBank/DDBJ whole genome shotgun (WGS) entry which is preliminary data.</text>
</comment>
<evidence type="ECO:0000313" key="3">
    <source>
        <dbReference type="Proteomes" id="UP000028582"/>
    </source>
</evidence>
<proteinExistence type="predicted"/>